<accession>A0A2J8HYM1</accession>
<comment type="caution">
    <text evidence="3">The sequence shown here is derived from an EMBL/GenBank/DDBJ whole genome shotgun (WGS) entry which is preliminary data.</text>
</comment>
<dbReference type="AlphaFoldDB" id="A0A2J8HYM1"/>
<gene>
    <name evidence="3" type="ORF">C1N32_15970</name>
</gene>
<dbReference type="Proteomes" id="UP000236449">
    <property type="component" value="Unassembled WGS sequence"/>
</dbReference>
<dbReference type="RefSeq" id="WP_102954453.1">
    <property type="nucleotide sequence ID" value="NZ_POSI01000010.1"/>
</dbReference>
<proteinExistence type="predicted"/>
<evidence type="ECO:0000259" key="2">
    <source>
        <dbReference type="PROSITE" id="PS51898"/>
    </source>
</evidence>
<dbReference type="Pfam" id="PF00589">
    <property type="entry name" value="Phage_integrase"/>
    <property type="match status" value="1"/>
</dbReference>
<dbReference type="GO" id="GO:0003677">
    <property type="term" value="F:DNA binding"/>
    <property type="evidence" value="ECO:0007669"/>
    <property type="project" value="InterPro"/>
</dbReference>
<dbReference type="InterPro" id="IPR002104">
    <property type="entry name" value="Integrase_catalytic"/>
</dbReference>
<keyword evidence="1" id="KW-0233">DNA recombination</keyword>
<dbReference type="Gene3D" id="1.10.443.10">
    <property type="entry name" value="Intergrase catalytic core"/>
    <property type="match status" value="1"/>
</dbReference>
<sequence length="1010" mass="117112">MSQKIIGEERRHQTRVKQIEAVKTKSRRIFQQTFPNPNRIPTQSDFSTGWEKYTQNLISTFGKRKDFHLAFKVGENIVKKYQELHAWPYSPASQIVINKPDIQLRSQEWLRCAWNLYDSYEQWLADQQNQKSNEADIRYQSLLLSFIFDSGHANQDVVKAFHLQLQKDGNLALRYFGNNVFISLTLDSDTLNTNDNINGDNVTAMQCFLSLKTLGQLNLWQKTNTSSWTYPDGSKQLYKLITHKFNSPELPKTLKQFCSTSIFWYERHSNSQISEALLEYKIGRTHSYSLPTSNLIRLISPTLFPVTTTAFSDFSTDVAVNNKRQNKTENGGQALAQNQFIRELKAACKPKLNGQKVSPQTIRGNLERLLNNFKLKIWQQVFIEWLTMKSHSCTANTVNQYMLNQAKHWFMMNEGNELLKINDSVELEELYFEQITAHRTQKAQHYYSHRLKELHAFAAPLLNLPMLSESFFHIDSPQKHTRTGLIDEPLFNALLSHISQLTDLNHTDKLALQTLCIISYRCGLRINELHKLLIENIEESAVGWISVRPNRFGDNKTASALRKVPLFPMLLSEERKIVSSYLRYKRTQKLSPTAPLLTMGTNQHQPFDHFSVSNYVGRLLKAMSGEAHLVFHHLRHSCLSRLQVLLEAEKPHMLLPYFYPYSEKQTASIKKLLFKKTFCKGYWEIAAFAGHETPKVTFEHYFHLSDLLSSKLVENEQSSITRTHAEKLGLSTKREFHKLKKLKHAVTYIDCYPFLLSSLDCVEIKPDLATLSTTTPLKLPVQKLINLNICYQTIEAISLGESIKDISYRYCLEQTDINKWLGNAYYLKSLTTNANNKQSSRHFSSQRKRALLPGKLKNQRELKYVDGIIEKLRVEYKDEEKKHSIQQMMIYCLTHTSVSKSGVTFNSPEILRQFIETFRFAIPLAHWRAVKLYINNSTLKSQWQESLKGVKTVEEKRGTRIGRTAKGSIRLELVSPIESEYLKKGRMKKYSTHLLVYLMYMTYVMINNPS</sequence>
<dbReference type="OrthoDB" id="6091627at2"/>
<dbReference type="InterPro" id="IPR011010">
    <property type="entry name" value="DNA_brk_join_enz"/>
</dbReference>
<evidence type="ECO:0000313" key="3">
    <source>
        <dbReference type="EMBL" id="PNI03358.1"/>
    </source>
</evidence>
<name>A0A2J8HYM1_VIBDI</name>
<feature type="domain" description="Tyr recombinase" evidence="2">
    <location>
        <begin position="480"/>
        <end position="714"/>
    </location>
</feature>
<organism evidence="3 4">
    <name type="scientific">Vibrio diazotrophicus</name>
    <dbReference type="NCBI Taxonomy" id="685"/>
    <lineage>
        <taxon>Bacteria</taxon>
        <taxon>Pseudomonadati</taxon>
        <taxon>Pseudomonadota</taxon>
        <taxon>Gammaproteobacteria</taxon>
        <taxon>Vibrionales</taxon>
        <taxon>Vibrionaceae</taxon>
        <taxon>Vibrio</taxon>
    </lineage>
</organism>
<dbReference type="GO" id="GO:0015074">
    <property type="term" value="P:DNA integration"/>
    <property type="evidence" value="ECO:0007669"/>
    <property type="project" value="InterPro"/>
</dbReference>
<reference evidence="3 4" key="1">
    <citation type="submission" date="2018-01" db="EMBL/GenBank/DDBJ databases">
        <title>Draft genome sequences of six Vibrio diazotrophicus strains isolated from deep-sea sediments of the Baltic Sea.</title>
        <authorList>
            <person name="Castillo D."/>
            <person name="Vandieken V."/>
            <person name="Chiang O."/>
            <person name="Middelboe M."/>
        </authorList>
    </citation>
    <scope>NUCLEOTIDE SEQUENCE [LARGE SCALE GENOMIC DNA]</scope>
    <source>
        <strain evidence="3 4">60.27F</strain>
    </source>
</reference>
<dbReference type="SUPFAM" id="SSF56349">
    <property type="entry name" value="DNA breaking-rejoining enzymes"/>
    <property type="match status" value="1"/>
</dbReference>
<dbReference type="InterPro" id="IPR013762">
    <property type="entry name" value="Integrase-like_cat_sf"/>
</dbReference>
<evidence type="ECO:0000313" key="4">
    <source>
        <dbReference type="Proteomes" id="UP000236449"/>
    </source>
</evidence>
<dbReference type="GO" id="GO:0006310">
    <property type="term" value="P:DNA recombination"/>
    <property type="evidence" value="ECO:0007669"/>
    <property type="project" value="UniProtKB-KW"/>
</dbReference>
<protein>
    <recommendedName>
        <fullName evidence="2">Tyr recombinase domain-containing protein</fullName>
    </recommendedName>
</protein>
<dbReference type="EMBL" id="POSK01000011">
    <property type="protein sequence ID" value="PNI03358.1"/>
    <property type="molecule type" value="Genomic_DNA"/>
</dbReference>
<evidence type="ECO:0000256" key="1">
    <source>
        <dbReference type="ARBA" id="ARBA00023172"/>
    </source>
</evidence>
<dbReference type="PROSITE" id="PS51898">
    <property type="entry name" value="TYR_RECOMBINASE"/>
    <property type="match status" value="1"/>
</dbReference>